<dbReference type="RefSeq" id="WP_136575438.1">
    <property type="nucleotide sequence ID" value="NZ_STFF01000001.1"/>
</dbReference>
<evidence type="ECO:0000256" key="1">
    <source>
        <dbReference type="SAM" id="MobiDB-lite"/>
    </source>
</evidence>
<reference evidence="2 3" key="1">
    <citation type="submission" date="2019-04" db="EMBL/GenBank/DDBJ databases">
        <title>Niastella caeni sp. nov., isolated from activated sludge.</title>
        <authorList>
            <person name="Sheng M."/>
        </authorList>
    </citation>
    <scope>NUCLEOTIDE SEQUENCE [LARGE SCALE GENOMIC DNA]</scope>
    <source>
        <strain evidence="2 3">HX-2-15</strain>
    </source>
</reference>
<sequence>MKKRKERMKEGSNNCDKMECLRSGHPTRHAPTQNQQLPIKEKLTRRQVQSLNGNYAHTERAFQYNSAVLLWH</sequence>
<evidence type="ECO:0000313" key="2">
    <source>
        <dbReference type="EMBL" id="THU40946.1"/>
    </source>
</evidence>
<feature type="region of interest" description="Disordered" evidence="1">
    <location>
        <begin position="1"/>
        <end position="41"/>
    </location>
</feature>
<accession>A0A4V4H1L8</accession>
<protein>
    <submittedName>
        <fullName evidence="2">Uncharacterized protein</fullName>
    </submittedName>
</protein>
<evidence type="ECO:0000313" key="3">
    <source>
        <dbReference type="Proteomes" id="UP000306918"/>
    </source>
</evidence>
<keyword evidence="3" id="KW-1185">Reference proteome</keyword>
<proteinExistence type="predicted"/>
<gene>
    <name evidence="2" type="ORF">FAM09_02185</name>
</gene>
<dbReference type="EMBL" id="STFF01000001">
    <property type="protein sequence ID" value="THU40946.1"/>
    <property type="molecule type" value="Genomic_DNA"/>
</dbReference>
<name>A0A4V4H1L8_9BACT</name>
<dbReference type="AlphaFoldDB" id="A0A4V4H1L8"/>
<dbReference type="Proteomes" id="UP000306918">
    <property type="component" value="Unassembled WGS sequence"/>
</dbReference>
<organism evidence="2 3">
    <name type="scientific">Niastella caeni</name>
    <dbReference type="NCBI Taxonomy" id="2569763"/>
    <lineage>
        <taxon>Bacteria</taxon>
        <taxon>Pseudomonadati</taxon>
        <taxon>Bacteroidota</taxon>
        <taxon>Chitinophagia</taxon>
        <taxon>Chitinophagales</taxon>
        <taxon>Chitinophagaceae</taxon>
        <taxon>Niastella</taxon>
    </lineage>
</organism>
<comment type="caution">
    <text evidence="2">The sequence shown here is derived from an EMBL/GenBank/DDBJ whole genome shotgun (WGS) entry which is preliminary data.</text>
</comment>